<reference evidence="2" key="1">
    <citation type="journal article" date="2019" name="Int. J. Syst. Evol. Microbiol.">
        <title>The Global Catalogue of Microorganisms (GCM) 10K type strain sequencing project: providing services to taxonomists for standard genome sequencing and annotation.</title>
        <authorList>
            <consortium name="The Broad Institute Genomics Platform"/>
            <consortium name="The Broad Institute Genome Sequencing Center for Infectious Disease"/>
            <person name="Wu L."/>
            <person name="Ma J."/>
        </authorList>
    </citation>
    <scope>NUCLEOTIDE SEQUENCE [LARGE SCALE GENOMIC DNA]</scope>
    <source>
        <strain evidence="2">CCUG 56331</strain>
    </source>
</reference>
<accession>A0ABW0RB34</accession>
<proteinExistence type="predicted"/>
<dbReference type="RefSeq" id="WP_342581265.1">
    <property type="nucleotide sequence ID" value="NZ_JBHSNQ010000048.1"/>
</dbReference>
<keyword evidence="2" id="KW-1185">Reference proteome</keyword>
<dbReference type="EMBL" id="JBHSNQ010000048">
    <property type="protein sequence ID" value="MFC5541040.1"/>
    <property type="molecule type" value="Genomic_DNA"/>
</dbReference>
<evidence type="ECO:0000313" key="1">
    <source>
        <dbReference type="EMBL" id="MFC5541040.1"/>
    </source>
</evidence>
<name>A0ABW0RB34_9BACL</name>
<organism evidence="1 2">
    <name type="scientific">Ureibacillus suwonensis</name>
    <dbReference type="NCBI Taxonomy" id="313007"/>
    <lineage>
        <taxon>Bacteria</taxon>
        <taxon>Bacillati</taxon>
        <taxon>Bacillota</taxon>
        <taxon>Bacilli</taxon>
        <taxon>Bacillales</taxon>
        <taxon>Caryophanaceae</taxon>
        <taxon>Ureibacillus</taxon>
    </lineage>
</organism>
<dbReference type="Proteomes" id="UP001595978">
    <property type="component" value="Unassembled WGS sequence"/>
</dbReference>
<protein>
    <submittedName>
        <fullName evidence="1">Uncharacterized protein</fullName>
    </submittedName>
</protein>
<sequence>MKIDYPKMLLFGLLTFVILLILAIYSFKLSLHFIVNDEEDVYDGFRISEIEDSDSVNGENNAIEMEENH</sequence>
<evidence type="ECO:0000313" key="2">
    <source>
        <dbReference type="Proteomes" id="UP001595978"/>
    </source>
</evidence>
<comment type="caution">
    <text evidence="1">The sequence shown here is derived from an EMBL/GenBank/DDBJ whole genome shotgun (WGS) entry which is preliminary data.</text>
</comment>
<gene>
    <name evidence="1" type="ORF">ACFPOH_04525</name>
</gene>